<dbReference type="Gene3D" id="2.30.30.110">
    <property type="match status" value="1"/>
</dbReference>
<evidence type="ECO:0000256" key="6">
    <source>
        <dbReference type="ARBA" id="ARBA00029628"/>
    </source>
</evidence>
<accession>A0A060NLN0</accession>
<evidence type="ECO:0000256" key="1">
    <source>
        <dbReference type="ARBA" id="ARBA00005230"/>
    </source>
</evidence>
<keyword evidence="9" id="KW-1185">Reference proteome</keyword>
<evidence type="ECO:0000313" key="8">
    <source>
        <dbReference type="EMBL" id="BAO82290.1"/>
    </source>
</evidence>
<dbReference type="InterPro" id="IPR011067">
    <property type="entry name" value="Plasmid_toxin/cell-grow_inhib"/>
</dbReference>
<dbReference type="GO" id="GO:0008657">
    <property type="term" value="F:DNA topoisomerase type II (double strand cut, ATP-hydrolyzing) inhibitor activity"/>
    <property type="evidence" value="ECO:0007669"/>
    <property type="project" value="InterPro"/>
</dbReference>
<keyword evidence="3" id="KW-0678">Repressor</keyword>
<dbReference type="SUPFAM" id="SSF50118">
    <property type="entry name" value="Cell growth inhibitor/plasmid maintenance toxic component"/>
    <property type="match status" value="1"/>
</dbReference>
<dbReference type="Pfam" id="PF01845">
    <property type="entry name" value="CcdB"/>
    <property type="match status" value="1"/>
</dbReference>
<protein>
    <recommendedName>
        <fullName evidence="2">Toxin CcdB</fullName>
    </recommendedName>
    <alternativeName>
        <fullName evidence="7">Cytotoxic protein CcdB</fullName>
    </alternativeName>
    <alternativeName>
        <fullName evidence="6">Protein LetD</fullName>
    </alternativeName>
</protein>
<evidence type="ECO:0000256" key="3">
    <source>
        <dbReference type="ARBA" id="ARBA00022491"/>
    </source>
</evidence>
<evidence type="ECO:0000256" key="4">
    <source>
        <dbReference type="ARBA" id="ARBA00023015"/>
    </source>
</evidence>
<comment type="similarity">
    <text evidence="1">Belongs to the CcdB toxin family.</text>
</comment>
<dbReference type="InterPro" id="IPR002712">
    <property type="entry name" value="CcdB"/>
</dbReference>
<keyword evidence="4" id="KW-0805">Transcription regulation</keyword>
<evidence type="ECO:0000313" key="9">
    <source>
        <dbReference type="Proteomes" id="UP000066014"/>
    </source>
</evidence>
<sequence length="110" mass="12346">MEEFLTARFDVYANPGSHAVTTPYLLDVQSDLLDGLESRMVIPLRSLKHFPQVKFPDRLTPVFTIEGQELLLETPKMAAVPRRLLKPPVSSLAHAQAQITAALDFLFHGY</sequence>
<dbReference type="RefSeq" id="WP_045534243.1">
    <property type="nucleotide sequence ID" value="NZ_AP014569.1"/>
</dbReference>
<organism evidence="8 9">
    <name type="scientific">Serpentinimonas maccroryi</name>
    <dbReference type="NCBI Taxonomy" id="1458426"/>
    <lineage>
        <taxon>Bacteria</taxon>
        <taxon>Pseudomonadati</taxon>
        <taxon>Pseudomonadota</taxon>
        <taxon>Betaproteobacteria</taxon>
        <taxon>Burkholderiales</taxon>
        <taxon>Comamonadaceae</taxon>
        <taxon>Serpentinimonas</taxon>
    </lineage>
</organism>
<reference evidence="8 9" key="1">
    <citation type="journal article" date="2014" name="Nat. Commun.">
        <title>Physiological and genomic features of highly alkaliphilic hydrogen-utilizing Betaproteobacteria from a continental serpentinizing site.</title>
        <authorList>
            <person name="Suzuki S."/>
            <person name="Kuenen J.G."/>
            <person name="Schipper K."/>
            <person name="van der Velde S."/>
            <person name="Ishii S."/>
            <person name="Wu A."/>
            <person name="Sorokin D.Y."/>
            <person name="Tenney A."/>
            <person name="Meng X.Y."/>
            <person name="Morrill P.L."/>
            <person name="Kamagata Y."/>
            <person name="Muyzer G."/>
            <person name="Nealson K.H."/>
        </authorList>
    </citation>
    <scope>NUCLEOTIDE SEQUENCE [LARGE SCALE GENOMIC DNA]</scope>
    <source>
        <strain evidence="8 9">B1</strain>
    </source>
</reference>
<keyword evidence="5" id="KW-0804">Transcription</keyword>
<gene>
    <name evidence="8" type="ORF">SMCB_0062</name>
</gene>
<dbReference type="EMBL" id="AP014569">
    <property type="protein sequence ID" value="BAO82290.1"/>
    <property type="molecule type" value="Genomic_DNA"/>
</dbReference>
<evidence type="ECO:0000256" key="5">
    <source>
        <dbReference type="ARBA" id="ARBA00023163"/>
    </source>
</evidence>
<dbReference type="Proteomes" id="UP000066014">
    <property type="component" value="Chromosome"/>
</dbReference>
<name>A0A060NLN0_9BURK</name>
<dbReference type="STRING" id="1458426.SMCB_0062"/>
<evidence type="ECO:0000256" key="7">
    <source>
        <dbReference type="ARBA" id="ARBA00033135"/>
    </source>
</evidence>
<evidence type="ECO:0000256" key="2">
    <source>
        <dbReference type="ARBA" id="ARBA00015075"/>
    </source>
</evidence>
<dbReference type="GO" id="GO:0006276">
    <property type="term" value="P:plasmid maintenance"/>
    <property type="evidence" value="ECO:0007669"/>
    <property type="project" value="InterPro"/>
</dbReference>
<dbReference type="KEGG" id="cbab:SMCB_0062"/>
<dbReference type="AlphaFoldDB" id="A0A060NLN0"/>
<proteinExistence type="inferred from homology"/>
<dbReference type="HOGENOM" id="CLU_158043_1_1_4"/>